<gene>
    <name evidence="2" type="ORF">MUN79_03145</name>
</gene>
<keyword evidence="1" id="KW-1133">Transmembrane helix</keyword>
<dbReference type="RefSeq" id="WP_244676349.1">
    <property type="nucleotide sequence ID" value="NZ_CP095046.1"/>
</dbReference>
<proteinExistence type="predicted"/>
<dbReference type="KEGG" id="hcu:MUN79_03145"/>
<keyword evidence="1" id="KW-0472">Membrane</keyword>
<organism evidence="2 3">
    <name type="scientific">Hymenobacter cellulosilyticus</name>
    <dbReference type="NCBI Taxonomy" id="2932248"/>
    <lineage>
        <taxon>Bacteria</taxon>
        <taxon>Pseudomonadati</taxon>
        <taxon>Bacteroidota</taxon>
        <taxon>Cytophagia</taxon>
        <taxon>Cytophagales</taxon>
        <taxon>Hymenobacteraceae</taxon>
        <taxon>Hymenobacter</taxon>
    </lineage>
</organism>
<sequence length="46" mass="5342">MWLLEISVPPLLEGTGLVFFALGIWLQKRNVNLLTPPRWLRPGGWR</sequence>
<dbReference type="Proteomes" id="UP000831796">
    <property type="component" value="Chromosome"/>
</dbReference>
<protein>
    <submittedName>
        <fullName evidence="2">Uncharacterized protein</fullName>
    </submittedName>
</protein>
<evidence type="ECO:0000313" key="2">
    <source>
        <dbReference type="EMBL" id="UOQ72991.1"/>
    </source>
</evidence>
<name>A0A8T9Q9B4_9BACT</name>
<feature type="transmembrane region" description="Helical" evidence="1">
    <location>
        <begin position="6"/>
        <end position="26"/>
    </location>
</feature>
<accession>A0A8T9Q9B4</accession>
<evidence type="ECO:0000313" key="3">
    <source>
        <dbReference type="Proteomes" id="UP000831796"/>
    </source>
</evidence>
<keyword evidence="3" id="KW-1185">Reference proteome</keyword>
<reference evidence="2" key="1">
    <citation type="submission" date="2022-04" db="EMBL/GenBank/DDBJ databases">
        <title>Hymenobacter sp. isolated from the air.</title>
        <authorList>
            <person name="Won M."/>
            <person name="Lee C.-M."/>
            <person name="Woen H.-Y."/>
            <person name="Kwon S.-W."/>
        </authorList>
    </citation>
    <scope>NUCLEOTIDE SEQUENCE</scope>
    <source>
        <strain evidence="2">5116S-3</strain>
    </source>
</reference>
<keyword evidence="1" id="KW-0812">Transmembrane</keyword>
<dbReference type="AlphaFoldDB" id="A0A8T9Q9B4"/>
<dbReference type="EMBL" id="CP095046">
    <property type="protein sequence ID" value="UOQ72991.1"/>
    <property type="molecule type" value="Genomic_DNA"/>
</dbReference>
<evidence type="ECO:0000256" key="1">
    <source>
        <dbReference type="SAM" id="Phobius"/>
    </source>
</evidence>